<reference evidence="5" key="1">
    <citation type="submission" date="2014-09" db="EMBL/GenBank/DDBJ databases">
        <title>The mobilome of the heavy metals and metalloids hypertolerant bacteria from the Lubin copper mine (Poland).</title>
        <authorList>
            <person name="Dziewit L."/>
            <person name="Bartosik D."/>
        </authorList>
    </citation>
    <scope>NUCLEOTIDE SEQUENCE</scope>
    <source>
        <plasmid evidence="5">pLM19O2</plasmid>
    </source>
</reference>
<feature type="domain" description="CagE TrbE VirB component of type IV transporter system central" evidence="4">
    <location>
        <begin position="199"/>
        <end position="398"/>
    </location>
</feature>
<gene>
    <name evidence="5" type="ORF">pLM19O2_p55</name>
</gene>
<geneLocation type="plasmid" evidence="5">
    <name>pLM19O2</name>
</geneLocation>
<dbReference type="AlphaFoldDB" id="A0A0D5A111"/>
<keyword evidence="2" id="KW-0547">Nucleotide-binding</keyword>
<dbReference type="PANTHER" id="PTHR30121">
    <property type="entry name" value="UNCHARACTERIZED PROTEIN YJGR-RELATED"/>
    <property type="match status" value="1"/>
</dbReference>
<dbReference type="InterPro" id="IPR004346">
    <property type="entry name" value="CagE_TrbE_VirB"/>
</dbReference>
<dbReference type="Gene3D" id="3.40.50.300">
    <property type="entry name" value="P-loop containing nucleotide triphosphate hydrolases"/>
    <property type="match status" value="1"/>
</dbReference>
<evidence type="ECO:0000313" key="5">
    <source>
        <dbReference type="EMBL" id="AJW30000.1"/>
    </source>
</evidence>
<dbReference type="SUPFAM" id="SSF52540">
    <property type="entry name" value="P-loop containing nucleoside triphosphate hydrolases"/>
    <property type="match status" value="1"/>
</dbReference>
<organism evidence="5">
    <name type="scientific">Ochrobactrum sp. LM19</name>
    <dbReference type="NCBI Taxonomy" id="1449781"/>
    <lineage>
        <taxon>Bacteria</taxon>
        <taxon>Pseudomonadati</taxon>
        <taxon>Pseudomonadota</taxon>
        <taxon>Alphaproteobacteria</taxon>
        <taxon>Hyphomicrobiales</taxon>
        <taxon>Brucellaceae</taxon>
        <taxon>Brucella/Ochrobactrum group</taxon>
        <taxon>Ochrobactrum</taxon>
    </lineage>
</organism>
<accession>A0A0D5A111</accession>
<evidence type="ECO:0000256" key="2">
    <source>
        <dbReference type="ARBA" id="ARBA00022741"/>
    </source>
</evidence>
<dbReference type="InterPro" id="IPR051162">
    <property type="entry name" value="T4SS_component"/>
</dbReference>
<evidence type="ECO:0000256" key="1">
    <source>
        <dbReference type="ARBA" id="ARBA00006512"/>
    </source>
</evidence>
<dbReference type="PANTHER" id="PTHR30121:SF12">
    <property type="entry name" value="TYPE IV SECRETION SYSTEM PROTEIN CAGE"/>
    <property type="match status" value="1"/>
</dbReference>
<dbReference type="InterPro" id="IPR027417">
    <property type="entry name" value="P-loop_NTPase"/>
</dbReference>
<sequence>MAVLQTIRDSVNTLRRSVEYASVLANQESLKEAVPYSTMADDQTIRTKDGMFLTVIKINGFCHQTADQGQIDQMAAIRNTLLKALNDSRFAVYSHIIRRRIEPHSGGTISQGFAQILEERYMASLRDKRMYVNDLYLTVIRRKFQGKVGVASSLFERLSGGGRASQAADRQACEELRRRVANIVKALAPYGADVLKCVLRDGTVYSETLEFLAQLLNGAKPVPMVLPRMPLDTALSSRRVSFGQRAFEIRGAVAADTRYGAVLSIREYPNYTTAGFLDGLLKVPGEFIVSQSFSIMDRTPALEEIGRVGRLIEKSDDRGTTVEDAIRFARDEISSQRSVLGEHHMTVTPLADTVKEMEACVEGVVQEIQRTGMIVVREDFNLQPAFWSQLPCNFRDIARRAMISSTNFCHMASFHNFASGRASGNHWGPAVTLLQSTSLTPYYFNFHRDKVGSFTINGMTGSGKTALMSFLIAQSLRIRPTPKCAFFDKDQGAEIFIRALGGRYEVLSPGVPSGFNPLQLAGTADDVSFLRNLLRFCVRPRGRATDLTAEQDRIIDDAVEQIFRVPLEERRFEEVRHLLRGGERASEDDLASRFEIWCTERGWLFNNPKDHWSDANGIIGFDMTKVLDDPDIRTAALGYIFHRIEGMLDGDPMMLFIDEGWKLLNDDKFSGFVNDKLKTIRKLNGIVGIGTQSARDFAKARDAHTILEQTPTNIFFPDLKADEESYLEFFRLSREEFRWIRETPKENRQFLIKHGLDSVVATLDLSSMPDMIKVLSGDINTVDECTDLRARLGDAPEAWLPEFCGWSGSTFGRPA</sequence>
<dbReference type="EMBL" id="KM659092">
    <property type="protein sequence ID" value="AJW30000.1"/>
    <property type="molecule type" value="Genomic_DNA"/>
</dbReference>
<comment type="similarity">
    <text evidence="1">Belongs to the TrbE/VirB4 family.</text>
</comment>
<keyword evidence="3" id="KW-0067">ATP-binding</keyword>
<dbReference type="NCBIfam" id="TIGR00929">
    <property type="entry name" value="VirB4_CagE"/>
    <property type="match status" value="1"/>
</dbReference>
<dbReference type="InterPro" id="IPR018145">
    <property type="entry name" value="CagE_TrbE_VirB_cntrl_dom"/>
</dbReference>
<name>A0A0D5A111_9HYPH</name>
<keyword evidence="5" id="KW-0614">Plasmid</keyword>
<proteinExistence type="inferred from homology"/>
<dbReference type="RefSeq" id="WP_181377331.1">
    <property type="nucleotide sequence ID" value="NZ_KM659092.1"/>
</dbReference>
<dbReference type="Pfam" id="PF03135">
    <property type="entry name" value="CagE_TrbE_VirB"/>
    <property type="match status" value="1"/>
</dbReference>
<dbReference type="GO" id="GO:0005524">
    <property type="term" value="F:ATP binding"/>
    <property type="evidence" value="ECO:0007669"/>
    <property type="project" value="UniProtKB-KW"/>
</dbReference>
<protein>
    <submittedName>
        <fullName evidence="5">Type IV secretion protein VirB4</fullName>
    </submittedName>
</protein>
<evidence type="ECO:0000259" key="4">
    <source>
        <dbReference type="Pfam" id="PF03135"/>
    </source>
</evidence>
<evidence type="ECO:0000256" key="3">
    <source>
        <dbReference type="ARBA" id="ARBA00022840"/>
    </source>
</evidence>